<dbReference type="Proteomes" id="UP000193922">
    <property type="component" value="Unassembled WGS sequence"/>
</dbReference>
<keyword evidence="2" id="KW-1185">Reference proteome</keyword>
<reference evidence="1 2" key="1">
    <citation type="submission" date="2016-07" db="EMBL/GenBank/DDBJ databases">
        <title>Pervasive Adenine N6-methylation of Active Genes in Fungi.</title>
        <authorList>
            <consortium name="DOE Joint Genome Institute"/>
            <person name="Mondo S.J."/>
            <person name="Dannebaum R.O."/>
            <person name="Kuo R.C."/>
            <person name="Labutti K."/>
            <person name="Haridas S."/>
            <person name="Kuo A."/>
            <person name="Salamov A."/>
            <person name="Ahrendt S.R."/>
            <person name="Lipzen A."/>
            <person name="Sullivan W."/>
            <person name="Andreopoulos W.B."/>
            <person name="Clum A."/>
            <person name="Lindquist E."/>
            <person name="Daum C."/>
            <person name="Ramamoorthy G.K."/>
            <person name="Gryganskyi A."/>
            <person name="Culley D."/>
            <person name="Magnuson J.K."/>
            <person name="James T.Y."/>
            <person name="O'Malley M.A."/>
            <person name="Stajich J.E."/>
            <person name="Spatafora J.W."/>
            <person name="Visel A."/>
            <person name="Grigoriev I.V."/>
        </authorList>
    </citation>
    <scope>NUCLEOTIDE SEQUENCE [LARGE SCALE GENOMIC DNA]</scope>
    <source>
        <strain evidence="1 2">ATCC 12442</strain>
    </source>
</reference>
<evidence type="ECO:0000313" key="2">
    <source>
        <dbReference type="Proteomes" id="UP000193922"/>
    </source>
</evidence>
<proteinExistence type="predicted"/>
<dbReference type="AlphaFoldDB" id="A0A1Y1WEV1"/>
<sequence>MALFPLDSPCYSECQITGNSERGQYPPLTVSIPIIFLHRGYPSAAPRCALVTGRLVGGVFVSAMPKCQATKWHDIPIHLHKRCHLAAMSLLAYPTSASHSCSGENALSPVRHNGRHSASVLATTPLQFMCSLPFKDAYPLFGAVPLSSTAADRAAWRLWRPTLSPNEKPPCFSLVTDDCRISLAQLILHARDSCRQLYCKWSISANSSYPSSLVLTYIWRVCFLDCRTTSAAFGVANICNK</sequence>
<dbReference type="RefSeq" id="XP_040745349.1">
    <property type="nucleotide sequence ID" value="XM_040883024.1"/>
</dbReference>
<dbReference type="EMBL" id="MCFD01000003">
    <property type="protein sequence ID" value="ORX71925.1"/>
    <property type="molecule type" value="Genomic_DNA"/>
</dbReference>
<gene>
    <name evidence="1" type="ORF">DL89DRAFT_103968</name>
</gene>
<comment type="caution">
    <text evidence="1">The sequence shown here is derived from an EMBL/GenBank/DDBJ whole genome shotgun (WGS) entry which is preliminary data.</text>
</comment>
<dbReference type="GeneID" id="63799672"/>
<name>A0A1Y1WEV1_9FUNG</name>
<protein>
    <submittedName>
        <fullName evidence="1">Uncharacterized protein</fullName>
    </submittedName>
</protein>
<accession>A0A1Y1WEV1</accession>
<organism evidence="1 2">
    <name type="scientific">Linderina pennispora</name>
    <dbReference type="NCBI Taxonomy" id="61395"/>
    <lineage>
        <taxon>Eukaryota</taxon>
        <taxon>Fungi</taxon>
        <taxon>Fungi incertae sedis</taxon>
        <taxon>Zoopagomycota</taxon>
        <taxon>Kickxellomycotina</taxon>
        <taxon>Kickxellomycetes</taxon>
        <taxon>Kickxellales</taxon>
        <taxon>Kickxellaceae</taxon>
        <taxon>Linderina</taxon>
    </lineage>
</organism>
<evidence type="ECO:0000313" key="1">
    <source>
        <dbReference type="EMBL" id="ORX71925.1"/>
    </source>
</evidence>